<dbReference type="Proteomes" id="UP000663629">
    <property type="component" value="Chromosome 2"/>
</dbReference>
<protein>
    <recommendedName>
        <fullName evidence="2">Putative 4-hydroxy-4-methyl-2-oxoglutarate aldolase</fullName>
    </recommendedName>
    <alternativeName>
        <fullName evidence="3">Regulator of ribonuclease activity homolog</fullName>
    </alternativeName>
    <alternativeName>
        <fullName evidence="4">RraA-like protein</fullName>
    </alternativeName>
</protein>
<name>A0ABX7JL10_9RHOB</name>
<organism evidence="5 6">
    <name type="scientific">Paracoccus methylovorus</name>
    <dbReference type="NCBI Taxonomy" id="2812658"/>
    <lineage>
        <taxon>Bacteria</taxon>
        <taxon>Pseudomonadati</taxon>
        <taxon>Pseudomonadota</taxon>
        <taxon>Alphaproteobacteria</taxon>
        <taxon>Rhodobacterales</taxon>
        <taxon>Paracoccaceae</taxon>
        <taxon>Paracoccus</taxon>
    </lineage>
</organism>
<evidence type="ECO:0000313" key="6">
    <source>
        <dbReference type="Proteomes" id="UP000663629"/>
    </source>
</evidence>
<dbReference type="PANTHER" id="PTHR33254:SF4">
    <property type="entry name" value="4-HYDROXY-4-METHYL-2-OXOGLUTARATE ALDOLASE 3-RELATED"/>
    <property type="match status" value="1"/>
</dbReference>
<accession>A0ABX7JL10</accession>
<dbReference type="SUPFAM" id="SSF89562">
    <property type="entry name" value="RraA-like"/>
    <property type="match status" value="1"/>
</dbReference>
<reference evidence="5 6" key="1">
    <citation type="submission" date="2021-02" db="EMBL/GenBank/DDBJ databases">
        <title>Paracoccus methylovroum sp.nov., a new methanol and methylamine utilizing methylotrophic denitrifer.</title>
        <authorList>
            <person name="Timsy T."/>
            <person name="Behrendt U."/>
            <person name="Ulrich A."/>
            <person name="Spanner T."/>
            <person name="Foesel B.U."/>
            <person name="Horn M.A."/>
            <person name="Kolb S."/>
        </authorList>
    </citation>
    <scope>NUCLEOTIDE SEQUENCE [LARGE SCALE GENOMIC DNA]</scope>
    <source>
        <strain evidence="5 6">H4-D09</strain>
    </source>
</reference>
<evidence type="ECO:0000256" key="1">
    <source>
        <dbReference type="ARBA" id="ARBA00001968"/>
    </source>
</evidence>
<evidence type="ECO:0000313" key="5">
    <source>
        <dbReference type="EMBL" id="QRZ14935.1"/>
    </source>
</evidence>
<dbReference type="InterPro" id="IPR005493">
    <property type="entry name" value="RraA/RraA-like"/>
</dbReference>
<keyword evidence="6" id="KW-1185">Reference proteome</keyword>
<dbReference type="Pfam" id="PF03737">
    <property type="entry name" value="RraA-like"/>
    <property type="match status" value="1"/>
</dbReference>
<dbReference type="RefSeq" id="WP_205295901.1">
    <property type="nucleotide sequence ID" value="NZ_CP070371.1"/>
</dbReference>
<evidence type="ECO:0000256" key="3">
    <source>
        <dbReference type="ARBA" id="ARBA00029596"/>
    </source>
</evidence>
<proteinExistence type="predicted"/>
<gene>
    <name evidence="5" type="ORF">JWJ88_18475</name>
</gene>
<dbReference type="EMBL" id="CP070371">
    <property type="protein sequence ID" value="QRZ14935.1"/>
    <property type="molecule type" value="Genomic_DNA"/>
</dbReference>
<dbReference type="CDD" id="cd16841">
    <property type="entry name" value="RraA_family"/>
    <property type="match status" value="1"/>
</dbReference>
<evidence type="ECO:0000256" key="2">
    <source>
        <dbReference type="ARBA" id="ARBA00016549"/>
    </source>
</evidence>
<dbReference type="InterPro" id="IPR036704">
    <property type="entry name" value="RraA/RraA-like_sf"/>
</dbReference>
<dbReference type="Gene3D" id="3.50.30.40">
    <property type="entry name" value="Ribonuclease E inhibitor RraA/RraA-like"/>
    <property type="match status" value="1"/>
</dbReference>
<sequence length="215" mass="23032">MVQDLVAQETLDEYAELSSAIISDALDLAGIHGTLEGMSTQVPGTRMCGPAFTARYTLAPAALGRFADFMDDIPQGAVVAIDNDGRTDVSVWGDTLSLFGSVQRFAGTVIDGVCRDIDGTRALNYPMFSRGTYMRTGKGRVGVESTQAPISISGVIIRPGDLIFGDDTGVVAVPRERVDEVLALARKISARDDAYETAIRAGLQMKDVWLAPRED</sequence>
<dbReference type="PANTHER" id="PTHR33254">
    <property type="entry name" value="4-HYDROXY-4-METHYL-2-OXOGLUTARATE ALDOLASE 3-RELATED"/>
    <property type="match status" value="1"/>
</dbReference>
<comment type="cofactor">
    <cofactor evidence="1">
        <name>a divalent metal cation</name>
        <dbReference type="ChEBI" id="CHEBI:60240"/>
    </cofactor>
</comment>
<evidence type="ECO:0000256" key="4">
    <source>
        <dbReference type="ARBA" id="ARBA00030169"/>
    </source>
</evidence>